<feature type="compositionally biased region" description="Basic and acidic residues" evidence="3">
    <location>
        <begin position="1"/>
        <end position="19"/>
    </location>
</feature>
<dbReference type="Proteomes" id="UP000001514">
    <property type="component" value="Unassembled WGS sequence"/>
</dbReference>
<dbReference type="KEGG" id="smo:SELMODRAFT_404739"/>
<feature type="region of interest" description="Disordered" evidence="3">
    <location>
        <begin position="1"/>
        <end position="23"/>
    </location>
</feature>
<dbReference type="InterPro" id="IPR011993">
    <property type="entry name" value="PH-like_dom_sf"/>
</dbReference>
<dbReference type="GO" id="GO:0005829">
    <property type="term" value="C:cytosol"/>
    <property type="evidence" value="ECO:0007669"/>
    <property type="project" value="GOC"/>
</dbReference>
<feature type="region of interest" description="Disordered" evidence="3">
    <location>
        <begin position="518"/>
        <end position="543"/>
    </location>
</feature>
<evidence type="ECO:0000256" key="1">
    <source>
        <dbReference type="ARBA" id="ARBA00022553"/>
    </source>
</evidence>
<protein>
    <recommendedName>
        <fullName evidence="4">PH domain-containing protein</fullName>
    </recommendedName>
</protein>
<feature type="region of interest" description="Disordered" evidence="3">
    <location>
        <begin position="586"/>
        <end position="695"/>
    </location>
</feature>
<feature type="compositionally biased region" description="Polar residues" evidence="3">
    <location>
        <begin position="589"/>
        <end position="607"/>
    </location>
</feature>
<evidence type="ECO:0000259" key="4">
    <source>
        <dbReference type="PROSITE" id="PS50003"/>
    </source>
</evidence>
<feature type="compositionally biased region" description="Low complexity" evidence="3">
    <location>
        <begin position="612"/>
        <end position="631"/>
    </location>
</feature>
<dbReference type="Pfam" id="PF00169">
    <property type="entry name" value="PH"/>
    <property type="match status" value="1"/>
</dbReference>
<dbReference type="AlphaFoldDB" id="D8QW87"/>
<feature type="region of interest" description="Disordered" evidence="3">
    <location>
        <begin position="345"/>
        <end position="449"/>
    </location>
</feature>
<dbReference type="Gramene" id="EFJ36589">
    <property type="protein sequence ID" value="EFJ36589"/>
    <property type="gene ID" value="SELMODRAFT_404739"/>
</dbReference>
<dbReference type="SMART" id="SM00233">
    <property type="entry name" value="PH"/>
    <property type="match status" value="1"/>
</dbReference>
<dbReference type="EMBL" id="GL377567">
    <property type="protein sequence ID" value="EFJ36589.1"/>
    <property type="molecule type" value="Genomic_DNA"/>
</dbReference>
<dbReference type="GO" id="GO:0055037">
    <property type="term" value="C:recycling endosome"/>
    <property type="evidence" value="ECO:0000318"/>
    <property type="project" value="GO_Central"/>
</dbReference>
<dbReference type="PROSITE" id="PS50003">
    <property type="entry name" value="PH_DOMAIN"/>
    <property type="match status" value="1"/>
</dbReference>
<feature type="coiled-coil region" evidence="2">
    <location>
        <begin position="186"/>
        <end position="220"/>
    </location>
</feature>
<dbReference type="GO" id="GO:0005802">
    <property type="term" value="C:trans-Golgi network"/>
    <property type="evidence" value="ECO:0000318"/>
    <property type="project" value="GO_Central"/>
</dbReference>
<dbReference type="GO" id="GO:0005769">
    <property type="term" value="C:early endosome"/>
    <property type="evidence" value="ECO:0000318"/>
    <property type="project" value="GO_Central"/>
</dbReference>
<dbReference type="GO" id="GO:0001881">
    <property type="term" value="P:receptor recycling"/>
    <property type="evidence" value="ECO:0000318"/>
    <property type="project" value="GO_Central"/>
</dbReference>
<dbReference type="SUPFAM" id="SSF50729">
    <property type="entry name" value="PH domain-like"/>
    <property type="match status" value="1"/>
</dbReference>
<gene>
    <name evidence="5" type="ORF">SELMODRAFT_404739</name>
</gene>
<feature type="compositionally biased region" description="Basic and acidic residues" evidence="3">
    <location>
        <begin position="650"/>
        <end position="662"/>
    </location>
</feature>
<dbReference type="InParanoid" id="D8QW87"/>
<feature type="domain" description="PH" evidence="4">
    <location>
        <begin position="39"/>
        <end position="145"/>
    </location>
</feature>
<evidence type="ECO:0000313" key="5">
    <source>
        <dbReference type="EMBL" id="EFJ36589.1"/>
    </source>
</evidence>
<dbReference type="HOGENOM" id="CLU_361092_0_0_1"/>
<accession>D8QW87</accession>
<dbReference type="Gene3D" id="2.30.29.30">
    <property type="entry name" value="Pleckstrin-homology domain (PH domain)/Phosphotyrosine-binding domain (PTB)"/>
    <property type="match status" value="1"/>
</dbReference>
<name>D8QW87_SELML</name>
<dbReference type="InterPro" id="IPR001849">
    <property type="entry name" value="PH_domain"/>
</dbReference>
<dbReference type="GO" id="GO:0007032">
    <property type="term" value="P:endosome organization"/>
    <property type="evidence" value="ECO:0000318"/>
    <property type="project" value="GO_Central"/>
</dbReference>
<dbReference type="PANTHER" id="PTHR22902:SF27">
    <property type="entry name" value="PLECKSTRIN HOMOLOGY DOMAIN-CONTAINING FAMILY A MEMBER 3"/>
    <property type="match status" value="1"/>
</dbReference>
<proteinExistence type="predicted"/>
<dbReference type="OrthoDB" id="185175at2759"/>
<feature type="compositionally biased region" description="Polar residues" evidence="3">
    <location>
        <begin position="424"/>
        <end position="436"/>
    </location>
</feature>
<keyword evidence="6" id="KW-1185">Reference proteome</keyword>
<keyword evidence="1" id="KW-0597">Phosphoprotein</keyword>
<evidence type="ECO:0000256" key="2">
    <source>
        <dbReference type="SAM" id="Coils"/>
    </source>
</evidence>
<evidence type="ECO:0000256" key="3">
    <source>
        <dbReference type="SAM" id="MobiDB-lite"/>
    </source>
</evidence>
<evidence type="ECO:0000313" key="6">
    <source>
        <dbReference type="Proteomes" id="UP000001514"/>
    </source>
</evidence>
<dbReference type="InterPro" id="IPR045188">
    <property type="entry name" value="Boi1/Boi2-like"/>
</dbReference>
<feature type="compositionally biased region" description="Acidic residues" evidence="3">
    <location>
        <begin position="350"/>
        <end position="360"/>
    </location>
</feature>
<reference evidence="5 6" key="1">
    <citation type="journal article" date="2011" name="Science">
        <title>The Selaginella genome identifies genetic changes associated with the evolution of vascular plants.</title>
        <authorList>
            <person name="Banks J.A."/>
            <person name="Nishiyama T."/>
            <person name="Hasebe M."/>
            <person name="Bowman J.L."/>
            <person name="Gribskov M."/>
            <person name="dePamphilis C."/>
            <person name="Albert V.A."/>
            <person name="Aono N."/>
            <person name="Aoyama T."/>
            <person name="Ambrose B.A."/>
            <person name="Ashton N.W."/>
            <person name="Axtell M.J."/>
            <person name="Barker E."/>
            <person name="Barker M.S."/>
            <person name="Bennetzen J.L."/>
            <person name="Bonawitz N.D."/>
            <person name="Chapple C."/>
            <person name="Cheng C."/>
            <person name="Correa L.G."/>
            <person name="Dacre M."/>
            <person name="DeBarry J."/>
            <person name="Dreyer I."/>
            <person name="Elias M."/>
            <person name="Engstrom E.M."/>
            <person name="Estelle M."/>
            <person name="Feng L."/>
            <person name="Finet C."/>
            <person name="Floyd S.K."/>
            <person name="Frommer W.B."/>
            <person name="Fujita T."/>
            <person name="Gramzow L."/>
            <person name="Gutensohn M."/>
            <person name="Harholt J."/>
            <person name="Hattori M."/>
            <person name="Heyl A."/>
            <person name="Hirai T."/>
            <person name="Hiwatashi Y."/>
            <person name="Ishikawa M."/>
            <person name="Iwata M."/>
            <person name="Karol K.G."/>
            <person name="Koehler B."/>
            <person name="Kolukisaoglu U."/>
            <person name="Kubo M."/>
            <person name="Kurata T."/>
            <person name="Lalonde S."/>
            <person name="Li K."/>
            <person name="Li Y."/>
            <person name="Litt A."/>
            <person name="Lyons E."/>
            <person name="Manning G."/>
            <person name="Maruyama T."/>
            <person name="Michael T.P."/>
            <person name="Mikami K."/>
            <person name="Miyazaki S."/>
            <person name="Morinaga S."/>
            <person name="Murata T."/>
            <person name="Mueller-Roeber B."/>
            <person name="Nelson D.R."/>
            <person name="Obara M."/>
            <person name="Oguri Y."/>
            <person name="Olmstead R.G."/>
            <person name="Onodera N."/>
            <person name="Petersen B.L."/>
            <person name="Pils B."/>
            <person name="Prigge M."/>
            <person name="Rensing S.A."/>
            <person name="Riano-Pachon D.M."/>
            <person name="Roberts A.W."/>
            <person name="Sato Y."/>
            <person name="Scheller H.V."/>
            <person name="Schulz B."/>
            <person name="Schulz C."/>
            <person name="Shakirov E.V."/>
            <person name="Shibagaki N."/>
            <person name="Shinohara N."/>
            <person name="Shippen D.E."/>
            <person name="Soerensen I."/>
            <person name="Sotooka R."/>
            <person name="Sugimoto N."/>
            <person name="Sugita M."/>
            <person name="Sumikawa N."/>
            <person name="Tanurdzic M."/>
            <person name="Theissen G."/>
            <person name="Ulvskov P."/>
            <person name="Wakazuki S."/>
            <person name="Weng J.K."/>
            <person name="Willats W.W."/>
            <person name="Wipf D."/>
            <person name="Wolf P.G."/>
            <person name="Yang L."/>
            <person name="Zimmer A.D."/>
            <person name="Zhu Q."/>
            <person name="Mitros T."/>
            <person name="Hellsten U."/>
            <person name="Loque D."/>
            <person name="Otillar R."/>
            <person name="Salamov A."/>
            <person name="Schmutz J."/>
            <person name="Shapiro H."/>
            <person name="Lindquist E."/>
            <person name="Lucas S."/>
            <person name="Rokhsar D."/>
            <person name="Grigoriev I.V."/>
        </authorList>
    </citation>
    <scope>NUCLEOTIDE SEQUENCE [LARGE SCALE GENOMIC DNA]</scope>
</reference>
<dbReference type="GO" id="GO:0042147">
    <property type="term" value="P:retrograde transport, endosome to Golgi"/>
    <property type="evidence" value="ECO:0000318"/>
    <property type="project" value="GO_Central"/>
</dbReference>
<keyword evidence="2" id="KW-0175">Coiled coil</keyword>
<dbReference type="PANTHER" id="PTHR22902">
    <property type="entry name" value="SESQUIPEDALIAN"/>
    <property type="match status" value="1"/>
</dbReference>
<sequence>MAGKEEAGKRETAAKEGLPRESVTTTLSGMQNQRVLWGDPEIAGYLEKRGGRFTSWKRRYFVLQGYFLFYFISEQQTETPLGLIPIEGCTIKESADVGGKLRRYVFYLNIGTQHVGFSKTETYILAASSRDNLEEWTEKLVLAAESREELHGDLRCARAVVGEIRGLLALSPSEKRLFASLHGEEAQALQLELLRANAEMADLRKEIEAVSIEADRQESAVLQQLILWDIMSLTDPGREPNDDYPTLTRLQDEVRYSDEIYRLLFKKGSLFQGDGLQDLKKECRILLVSFVRQVLDLIEEHHAKIRAKAPRFSFNVDSGIYEDMFYVKAPVLDDEQATLELLARASKSDDDSDEEHETEEEFHRRFTVVQPRGSEDSLGRRSSRRQSAIAIPPQTSRKSSGGGSAKQQQQQGGPRPKLFPEQQRPYQLTRSPSRGWQVTPAGGGSPLSLAPVLRKRTHFYENPNMLGSVVTGRTIADVVEEGDAATAAAAAAGDQSTSIESMRQRVQKVDPIFTSHFGPETRPPASHIKHDANSTQPVPTSAPDLPPGFIPPYSRPNVLAYVKGTIPRAKSVRPLRPSEAAALAAAAAGTSSAPGKQSVTPPRSRPNTPDVAASSSSSTAVAATTGAAAATPPKISERRSISIAPQAVEVSEKAPKPADAKPRPTVKFGPDSNLGEVASAAASPPRASPPRSRPVVKFADEGDSVITITGPGLVGRASFIGIEPEALEAGPSYGRIRDFPVVVPSILNSDVGLVFPENTDLFNAPQDNEDEEEGS</sequence>
<organism evidence="6">
    <name type="scientific">Selaginella moellendorffii</name>
    <name type="common">Spikemoss</name>
    <dbReference type="NCBI Taxonomy" id="88036"/>
    <lineage>
        <taxon>Eukaryota</taxon>
        <taxon>Viridiplantae</taxon>
        <taxon>Streptophyta</taxon>
        <taxon>Embryophyta</taxon>
        <taxon>Tracheophyta</taxon>
        <taxon>Lycopodiopsida</taxon>
        <taxon>Selaginellales</taxon>
        <taxon>Selaginellaceae</taxon>
        <taxon>Selaginella</taxon>
    </lineage>
</organism>